<evidence type="ECO:0000256" key="12">
    <source>
        <dbReference type="ARBA" id="ARBA00023137"/>
    </source>
</evidence>
<dbReference type="FunFam" id="3.30.200.20:FF:000026">
    <property type="entry name" value="Tyrosine-protein kinase receptor"/>
    <property type="match status" value="1"/>
</dbReference>
<feature type="region of interest" description="Disordered" evidence="21">
    <location>
        <begin position="479"/>
        <end position="508"/>
    </location>
</feature>
<accession>A0A670YLA9</accession>
<keyword evidence="5" id="KW-0732">Signal</keyword>
<keyword evidence="6" id="KW-0677">Repeat</keyword>
<dbReference type="SUPFAM" id="SSF49265">
    <property type="entry name" value="Fibronectin type III"/>
    <property type="match status" value="3"/>
</dbReference>
<dbReference type="PROSITE" id="PS50011">
    <property type="entry name" value="PROTEIN_KINASE_DOM"/>
    <property type="match status" value="1"/>
</dbReference>
<keyword evidence="3" id="KW-0808">Transferase</keyword>
<evidence type="ECO:0000256" key="14">
    <source>
        <dbReference type="ARBA" id="ARBA00023170"/>
    </source>
</evidence>
<dbReference type="CDD" id="cd05032">
    <property type="entry name" value="PTKc_InsR_like"/>
    <property type="match status" value="1"/>
</dbReference>
<dbReference type="Pfam" id="PF07714">
    <property type="entry name" value="PK_Tyr_Ser-Thr"/>
    <property type="match status" value="1"/>
</dbReference>
<dbReference type="GO" id="GO:0043548">
    <property type="term" value="F:phosphatidylinositol 3-kinase binding"/>
    <property type="evidence" value="ECO:0007669"/>
    <property type="project" value="InterPro"/>
</dbReference>
<dbReference type="SUPFAM" id="SSF57184">
    <property type="entry name" value="Growth factor receptor domain"/>
    <property type="match status" value="1"/>
</dbReference>
<evidence type="ECO:0000259" key="23">
    <source>
        <dbReference type="PROSITE" id="PS50853"/>
    </source>
</evidence>
<evidence type="ECO:0000256" key="4">
    <source>
        <dbReference type="ARBA" id="ARBA00022692"/>
    </source>
</evidence>
<comment type="catalytic activity">
    <reaction evidence="16 20">
        <text>L-tyrosyl-[protein] + ATP = O-phospho-L-tyrosyl-[protein] + ADP + H(+)</text>
        <dbReference type="Rhea" id="RHEA:10596"/>
        <dbReference type="Rhea" id="RHEA-COMP:10136"/>
        <dbReference type="Rhea" id="RHEA-COMP:20101"/>
        <dbReference type="ChEBI" id="CHEBI:15378"/>
        <dbReference type="ChEBI" id="CHEBI:30616"/>
        <dbReference type="ChEBI" id="CHEBI:46858"/>
        <dbReference type="ChEBI" id="CHEBI:61978"/>
        <dbReference type="ChEBI" id="CHEBI:456216"/>
        <dbReference type="EC" id="2.7.10.1"/>
    </reaction>
</comment>
<evidence type="ECO:0000256" key="19">
    <source>
        <dbReference type="PROSITE-ProRule" id="PRU10141"/>
    </source>
</evidence>
<dbReference type="GO" id="GO:0005524">
    <property type="term" value="F:ATP binding"/>
    <property type="evidence" value="ECO:0007669"/>
    <property type="project" value="UniProtKB-UniRule"/>
</dbReference>
<dbReference type="InterPro" id="IPR016246">
    <property type="entry name" value="Tyr_kinase_insulin-like_rcpt"/>
</dbReference>
<dbReference type="PROSITE" id="PS00109">
    <property type="entry name" value="PROTEIN_KINASE_TYR"/>
    <property type="match status" value="1"/>
</dbReference>
<dbReference type="InterPro" id="IPR006212">
    <property type="entry name" value="Furin_repeat"/>
</dbReference>
<feature type="binding site" evidence="18">
    <location>
        <begin position="1047"/>
        <end position="1053"/>
    </location>
    <ligand>
        <name>ATP</name>
        <dbReference type="ChEBI" id="CHEBI:30616"/>
    </ligand>
</feature>
<dbReference type="CDD" id="cd00064">
    <property type="entry name" value="FU"/>
    <property type="match status" value="1"/>
</dbReference>
<evidence type="ECO:0000256" key="17">
    <source>
        <dbReference type="PIRSR" id="PIRSR000620-1"/>
    </source>
</evidence>
<feature type="domain" description="Fibronectin type-III" evidence="23">
    <location>
        <begin position="826"/>
        <end position="918"/>
    </location>
</feature>
<feature type="domain" description="Fibronectin type-III" evidence="23">
    <location>
        <begin position="621"/>
        <end position="724"/>
    </location>
</feature>
<dbReference type="InterPro" id="IPR000719">
    <property type="entry name" value="Prot_kinase_dom"/>
</dbReference>
<dbReference type="SUPFAM" id="SSF56112">
    <property type="entry name" value="Protein kinase-like (PK-like)"/>
    <property type="match status" value="1"/>
</dbReference>
<evidence type="ECO:0000256" key="21">
    <source>
        <dbReference type="SAM" id="MobiDB-lite"/>
    </source>
</evidence>
<dbReference type="InterPro" id="IPR017441">
    <property type="entry name" value="Protein_kinase_ATP_BS"/>
</dbReference>
<dbReference type="FunFam" id="2.60.40.10:FF:000087">
    <property type="entry name" value="Tyrosine-protein kinase receptor"/>
    <property type="match status" value="1"/>
</dbReference>
<dbReference type="Pfam" id="PF00757">
    <property type="entry name" value="Furin-like"/>
    <property type="match status" value="1"/>
</dbReference>
<feature type="binding site" evidence="18">
    <location>
        <begin position="1106"/>
        <end position="1107"/>
    </location>
    <ligand>
        <name>ATP</name>
        <dbReference type="ChEBI" id="CHEBI:30616"/>
    </ligand>
</feature>
<proteinExistence type="inferred from homology"/>
<comment type="subcellular location">
    <subcellularLocation>
        <location evidence="1">Membrane</location>
        <topology evidence="1">Single-pass type I membrane protein</topology>
    </subcellularLocation>
</comment>
<dbReference type="FunFam" id="2.60.40.10:FF:000108">
    <property type="entry name" value="Tyrosine-protein kinase receptor"/>
    <property type="match status" value="1"/>
</dbReference>
<evidence type="ECO:0000313" key="24">
    <source>
        <dbReference type="Ensembl" id="ENSPTXP00000012477.1"/>
    </source>
</evidence>
<dbReference type="Proteomes" id="UP000472273">
    <property type="component" value="Unplaced"/>
</dbReference>
<evidence type="ECO:0000256" key="6">
    <source>
        <dbReference type="ARBA" id="ARBA00022737"/>
    </source>
</evidence>
<gene>
    <name evidence="24" type="primary">INSRR</name>
</gene>
<evidence type="ECO:0000259" key="22">
    <source>
        <dbReference type="PROSITE" id="PS50011"/>
    </source>
</evidence>
<keyword evidence="12" id="KW-0829">Tyrosine-protein kinase</keyword>
<dbReference type="PROSITE" id="PS00107">
    <property type="entry name" value="PROTEIN_KINASE_ATP"/>
    <property type="match status" value="1"/>
</dbReference>
<keyword evidence="4 20" id="KW-0812">Transmembrane</keyword>
<protein>
    <recommendedName>
        <fullName evidence="20">Tyrosine-protein kinase receptor</fullName>
        <ecNumber evidence="20">2.7.10.1</ecNumber>
    </recommendedName>
</protein>
<dbReference type="Gene3D" id="1.10.510.10">
    <property type="entry name" value="Transferase(Phosphotransferase) domain 1"/>
    <property type="match status" value="1"/>
</dbReference>
<feature type="domain" description="Fibronectin type-III" evidence="23">
    <location>
        <begin position="496"/>
        <end position="617"/>
    </location>
</feature>
<dbReference type="InterPro" id="IPR036116">
    <property type="entry name" value="FN3_sf"/>
</dbReference>
<dbReference type="InterPro" id="IPR011009">
    <property type="entry name" value="Kinase-like_dom_sf"/>
</dbReference>
<evidence type="ECO:0000256" key="8">
    <source>
        <dbReference type="ARBA" id="ARBA00022777"/>
    </source>
</evidence>
<evidence type="ECO:0000256" key="15">
    <source>
        <dbReference type="ARBA" id="ARBA00023180"/>
    </source>
</evidence>
<dbReference type="InterPro" id="IPR001245">
    <property type="entry name" value="Ser-Thr/Tyr_kinase_cat_dom"/>
</dbReference>
<evidence type="ECO:0000256" key="2">
    <source>
        <dbReference type="ARBA" id="ARBA00022553"/>
    </source>
</evidence>
<keyword evidence="11" id="KW-0472">Membrane</keyword>
<evidence type="ECO:0000256" key="9">
    <source>
        <dbReference type="ARBA" id="ARBA00022840"/>
    </source>
</evidence>
<dbReference type="InterPro" id="IPR050122">
    <property type="entry name" value="RTK"/>
</dbReference>
<dbReference type="Gene3D" id="2.10.220.10">
    <property type="entry name" value="Hormone Receptor, Insulin-like Growth Factor Receptor 1, Chain A, domain 2"/>
    <property type="match status" value="1"/>
</dbReference>
<evidence type="ECO:0000256" key="3">
    <source>
        <dbReference type="ARBA" id="ARBA00022679"/>
    </source>
</evidence>
<dbReference type="InterPro" id="IPR013783">
    <property type="entry name" value="Ig-like_fold"/>
</dbReference>
<keyword evidence="15" id="KW-0325">Glycoprotein</keyword>
<keyword evidence="9 18" id="KW-0067">ATP-binding</keyword>
<dbReference type="InterPro" id="IPR036941">
    <property type="entry name" value="Rcpt_L-dom_sf"/>
</dbReference>
<feature type="binding site" evidence="18">
    <location>
        <position position="976"/>
    </location>
    <ligand>
        <name>ATP</name>
        <dbReference type="ChEBI" id="CHEBI:30616"/>
    </ligand>
</feature>
<keyword evidence="10" id="KW-1133">Transmembrane helix</keyword>
<reference evidence="24" key="2">
    <citation type="submission" date="2025-09" db="UniProtKB">
        <authorList>
            <consortium name="Ensembl"/>
        </authorList>
    </citation>
    <scope>IDENTIFICATION</scope>
</reference>
<reference evidence="24" key="1">
    <citation type="submission" date="2025-08" db="UniProtKB">
        <authorList>
            <consortium name="Ensembl"/>
        </authorList>
    </citation>
    <scope>IDENTIFICATION</scope>
</reference>
<evidence type="ECO:0000256" key="10">
    <source>
        <dbReference type="ARBA" id="ARBA00022989"/>
    </source>
</evidence>
<dbReference type="GeneTree" id="ENSGT00940000160437"/>
<keyword evidence="8" id="KW-0418">Kinase</keyword>
<feature type="region of interest" description="Disordered" evidence="21">
    <location>
        <begin position="1266"/>
        <end position="1302"/>
    </location>
</feature>
<feature type="binding site" evidence="18 19">
    <location>
        <position position="1000"/>
    </location>
    <ligand>
        <name>ATP</name>
        <dbReference type="ChEBI" id="CHEBI:30616"/>
    </ligand>
</feature>
<dbReference type="InterPro" id="IPR006211">
    <property type="entry name" value="Furin-like_Cys-rich_dom"/>
</dbReference>
<dbReference type="Pfam" id="PF00041">
    <property type="entry name" value="fn3"/>
    <property type="match status" value="1"/>
</dbReference>
<dbReference type="Gene3D" id="3.30.200.20">
    <property type="entry name" value="Phosphorylase Kinase, domain 1"/>
    <property type="match status" value="1"/>
</dbReference>
<dbReference type="FunFam" id="3.80.20.20:FF:000002">
    <property type="entry name" value="Tyrosine-protein kinase receptor"/>
    <property type="match status" value="1"/>
</dbReference>
<keyword evidence="2 20" id="KW-0597">Phosphoprotein</keyword>
<dbReference type="PANTHER" id="PTHR24416">
    <property type="entry name" value="TYROSINE-PROTEIN KINASE RECEPTOR"/>
    <property type="match status" value="1"/>
</dbReference>
<keyword evidence="25" id="KW-1185">Reference proteome</keyword>
<dbReference type="InterPro" id="IPR008266">
    <property type="entry name" value="Tyr_kinase_AS"/>
</dbReference>
<dbReference type="Pfam" id="PF01030">
    <property type="entry name" value="Recep_L_domain"/>
    <property type="match status" value="2"/>
</dbReference>
<dbReference type="PRINTS" id="PR00109">
    <property type="entry name" value="TYRKINASE"/>
</dbReference>
<dbReference type="PROSITE" id="PS50853">
    <property type="entry name" value="FN3"/>
    <property type="match status" value="3"/>
</dbReference>
<dbReference type="SMART" id="SM00219">
    <property type="entry name" value="TyrKc"/>
    <property type="match status" value="1"/>
</dbReference>
<dbReference type="InterPro" id="IPR002011">
    <property type="entry name" value="Tyr_kinase_rcpt_2_CS"/>
</dbReference>
<feature type="domain" description="Protein kinase" evidence="22">
    <location>
        <begin position="966"/>
        <end position="1246"/>
    </location>
</feature>
<evidence type="ECO:0000256" key="5">
    <source>
        <dbReference type="ARBA" id="ARBA00022729"/>
    </source>
</evidence>
<dbReference type="PIRSF" id="PIRSF000620">
    <property type="entry name" value="Insulin_receptor"/>
    <property type="match status" value="1"/>
</dbReference>
<dbReference type="InterPro" id="IPR000494">
    <property type="entry name" value="Rcpt_L-dom"/>
</dbReference>
<evidence type="ECO:0000313" key="25">
    <source>
        <dbReference type="Proteomes" id="UP000472273"/>
    </source>
</evidence>
<dbReference type="SMART" id="SM00060">
    <property type="entry name" value="FN3"/>
    <property type="match status" value="3"/>
</dbReference>
<dbReference type="GO" id="GO:0005899">
    <property type="term" value="C:insulin receptor complex"/>
    <property type="evidence" value="ECO:0007669"/>
    <property type="project" value="TreeGrafter"/>
</dbReference>
<dbReference type="SUPFAM" id="SSF52058">
    <property type="entry name" value="L domain-like"/>
    <property type="match status" value="2"/>
</dbReference>
<evidence type="ECO:0000256" key="13">
    <source>
        <dbReference type="ARBA" id="ARBA00023157"/>
    </source>
</evidence>
<feature type="binding site" evidence="18">
    <location>
        <position position="1120"/>
    </location>
    <ligand>
        <name>ATP</name>
        <dbReference type="ChEBI" id="CHEBI:30616"/>
    </ligand>
</feature>
<dbReference type="SMART" id="SM00261">
    <property type="entry name" value="FU"/>
    <property type="match status" value="1"/>
</dbReference>
<dbReference type="Ensembl" id="ENSPTXT00000012878.1">
    <property type="protein sequence ID" value="ENSPTXP00000012477.1"/>
    <property type="gene ID" value="ENSPTXG00000008673.1"/>
</dbReference>
<sequence length="1323" mass="147770">MVPSLEDATLALQQQAGAGGPWGSCANARFGGGAPRKVQMAALLTGAPNFPLGPAVCESMDIRVDPAQLRRLENCSVIEGSLQILLMFTASSEDFRSLAFPRLVLITEYLLLFRVYGLESLRDLFPSLAVIRGGSLFFSYALVIFEMPHLREIGLRSLTNVLNGSVRIERNQELCHISTIDWALLQPPLALEQNIILHNKPAEECADVCPGILGGEEPCVQTPAGLAGPLEYRCWTSSNCQKVCPCKIGGAACTSKDECCHPECLGGCSRPGDPQACVACRHFYFNGRCLSSCPDLTYEYEQWRCVTAEHCGSLRKVSENLRDSSRFVIHQRQCLAECPPGYRKNESSLVCHECQGLCPKECKVGTKTIDSIQAARDLAGCTLIEGNLIVNIRRGGEWLPFASCAPRGGLNPHQGIPSHPHPRVALNYTLYVLDNQNLQQLWDWSQHRLSIPVGKMYFAFNPKLCLSEIFRTEEVTGTKGRQNKAEINPRTNGDQASCELGGKERRGGDSDRIVLKWERYQSPESPDLLSFIVYYKESPVQDVSEYVGQDTCGANSWNLVDVELPLSHDQEPGVTLQNLKPWTQYAIAVRAISLTTAEERRNFGAQSEVVYVRTLPAVPTVPRDVISMSNSSSHLIVRWKPPSQPNGNLSYYLVLWQQLAEDSELFANDYCHKGLRLPTSSADTRFDTSEEREDPEDQQCCPCHSPVGQSQPSAETVSFQKKFENFLHNSIILPRWVTLEGGGAETPFPGDATVAHEAELDSKMQKDFRLFEDKVVRDRTVIGNLRHFTEYRIDIHACNHAAQTVGCSAAAFVFARTMPEAQADNIPGNLTWEPASKNSVLLRWQEPKNPNGLILKYEIKYSREIISVVCVSRHRYASYGGYHLALLQPGNYSAKVRATSLAGNGSWTSLMTFYILGGEESGNFYLFLTRTEGYPSGTLYASVNPEYFSASNMYFPDEWEVPRERITILRELGQGSFGMVYEGIAKDLEQEGEETRVALKTVNELASLRERIEFLNEASVMKAFRCYHVVRLLGVVSQGQPAVVIMELMTRGDLKSYLRSLRPEAENNPGLPPPSLKDMIQMAGEIADGMAYLNAKKFVHRDLAARNCMVSEDFTVKIGDFGMTRDIYETDYYRKGGKGLLPVRWMSPQALKDGIFNTQSDIWSFGVVLWEIATLAEQPYQGMSNEQVLHFVMDNGVLERPEGCPDKHRLMTWCWQQNPRLRPSFVQILESIQEDMSASFRAHAFFCSLENKRSSSAGALDLETDKLLEEEEEEEPKPAGGREGGRSGVQACSPLLAAPQPQSLARRVRWLPSRRVSTRHLFP</sequence>
<organism evidence="24 25">
    <name type="scientific">Pseudonaja textilis</name>
    <name type="common">Eastern brown snake</name>
    <dbReference type="NCBI Taxonomy" id="8673"/>
    <lineage>
        <taxon>Eukaryota</taxon>
        <taxon>Metazoa</taxon>
        <taxon>Chordata</taxon>
        <taxon>Craniata</taxon>
        <taxon>Vertebrata</taxon>
        <taxon>Euteleostomi</taxon>
        <taxon>Lepidosauria</taxon>
        <taxon>Squamata</taxon>
        <taxon>Bifurcata</taxon>
        <taxon>Unidentata</taxon>
        <taxon>Episquamata</taxon>
        <taxon>Toxicofera</taxon>
        <taxon>Serpentes</taxon>
        <taxon>Colubroidea</taxon>
        <taxon>Elapidae</taxon>
        <taxon>Hydrophiinae</taxon>
        <taxon>Pseudonaja</taxon>
    </lineage>
</organism>
<dbReference type="InterPro" id="IPR020635">
    <property type="entry name" value="Tyr_kinase_cat_dom"/>
</dbReference>
<keyword evidence="7 18" id="KW-0547">Nucleotide-binding</keyword>
<dbReference type="EC" id="2.7.10.1" evidence="20"/>
<dbReference type="Gene3D" id="2.60.40.10">
    <property type="entry name" value="Immunoglobulins"/>
    <property type="match status" value="4"/>
</dbReference>
<dbReference type="CDD" id="cd00063">
    <property type="entry name" value="FN3"/>
    <property type="match status" value="3"/>
</dbReference>
<evidence type="ECO:0000256" key="16">
    <source>
        <dbReference type="ARBA" id="ARBA00051243"/>
    </source>
</evidence>
<name>A0A670YLA9_PSETE</name>
<dbReference type="PANTHER" id="PTHR24416:SF338">
    <property type="entry name" value="INSULIN RECEPTOR-RELATED PROTEIN"/>
    <property type="match status" value="1"/>
</dbReference>
<dbReference type="Gene3D" id="3.80.20.20">
    <property type="entry name" value="Receptor L-domain"/>
    <property type="match status" value="3"/>
</dbReference>
<dbReference type="FunFam" id="1.10.510.10:FF:000050">
    <property type="entry name" value="Tyrosine-protein kinase receptor"/>
    <property type="match status" value="1"/>
</dbReference>
<dbReference type="PROSITE" id="PS00239">
    <property type="entry name" value="RECEPTOR_TYR_KIN_II"/>
    <property type="match status" value="1"/>
</dbReference>
<dbReference type="GO" id="GO:0030424">
    <property type="term" value="C:axon"/>
    <property type="evidence" value="ECO:0007669"/>
    <property type="project" value="TreeGrafter"/>
</dbReference>
<evidence type="ECO:0000256" key="1">
    <source>
        <dbReference type="ARBA" id="ARBA00004479"/>
    </source>
</evidence>
<feature type="region of interest" description="Disordered" evidence="21">
    <location>
        <begin position="681"/>
        <end position="714"/>
    </location>
</feature>
<dbReference type="InterPro" id="IPR009030">
    <property type="entry name" value="Growth_fac_rcpt_cys_sf"/>
</dbReference>
<dbReference type="GO" id="GO:0005009">
    <property type="term" value="F:insulin receptor activity"/>
    <property type="evidence" value="ECO:0007669"/>
    <property type="project" value="TreeGrafter"/>
</dbReference>
<keyword evidence="13" id="KW-1015">Disulfide bond</keyword>
<evidence type="ECO:0000256" key="20">
    <source>
        <dbReference type="RuleBase" id="RU000312"/>
    </source>
</evidence>
<evidence type="ECO:0000256" key="18">
    <source>
        <dbReference type="PIRSR" id="PIRSR000620-2"/>
    </source>
</evidence>
<comment type="similarity">
    <text evidence="20">Belongs to the protein kinase superfamily. Tyr protein kinase family. Insulin receptor subfamily.</text>
</comment>
<feature type="active site" description="Proton donor/acceptor" evidence="17">
    <location>
        <position position="1102"/>
    </location>
</feature>
<dbReference type="GO" id="GO:0043560">
    <property type="term" value="F:insulin receptor substrate binding"/>
    <property type="evidence" value="ECO:0007669"/>
    <property type="project" value="InterPro"/>
</dbReference>
<keyword evidence="14 20" id="KW-0675">Receptor</keyword>
<evidence type="ECO:0000256" key="11">
    <source>
        <dbReference type="ARBA" id="ARBA00023136"/>
    </source>
</evidence>
<dbReference type="InterPro" id="IPR003961">
    <property type="entry name" value="FN3_dom"/>
</dbReference>
<evidence type="ECO:0000256" key="7">
    <source>
        <dbReference type="ARBA" id="ARBA00022741"/>
    </source>
</evidence>